<dbReference type="Proteomes" id="UP000751190">
    <property type="component" value="Unassembled WGS sequence"/>
</dbReference>
<proteinExistence type="predicted"/>
<dbReference type="SUPFAM" id="SSF48371">
    <property type="entry name" value="ARM repeat"/>
    <property type="match status" value="1"/>
</dbReference>
<feature type="region of interest" description="Disordered" evidence="1">
    <location>
        <begin position="508"/>
        <end position="529"/>
    </location>
</feature>
<gene>
    <name evidence="2" type="ORF">KFE25_008214</name>
</gene>
<dbReference type="InterPro" id="IPR016024">
    <property type="entry name" value="ARM-type_fold"/>
</dbReference>
<sequence length="585" mass="60295">MLVGTLAPLAAQLRGEAEGDLRGGLAELAEALSACDADGEEELCRAVDESGVLAPLIARLERGLSDEHVLYLGLSALVNLADVGGAELCLRHGAFQLLLSLVDAPDANTRYYASAGLQNLTSDAFLISAFADELGDALDGAESRLAAVAQSDAADPQLEHIARCASGALANLAHVPTASEYTHSLTPSPSATSRADGDEEGGRADEAQRLALADDTSLDGKLRRAVLARIAYERETAEREASAARVLQAAHRRKSDARPDSSGTDPLHDEPPTAAGTRAREAARERMRGAADAAAAALASDRSDMSDFLGKVRPAVLALARQLADVAGAEDEAHAVECVRASGLLGPLSLLLLEDMGAADKRLAYVALSVLVNLADVGGAPLVHEHGGLELMLGQLRSDDLSIRYYAVAGVQNMSANVECAMRVRGTPAERLLEAMLDAEHGQIARCAAGALANIRRASRERRGVSVAAVAAADGGGVCAQPARRVDHSTAARAGKRHGATPVISVSAAADTATTPPRSAVDGSGDDGDDGAHVGVGALRALAALPVTGISLLYTVATFPFRPFFRAPARPSEAPPFSASTAAPS</sequence>
<dbReference type="Gene3D" id="1.25.10.10">
    <property type="entry name" value="Leucine-rich Repeat Variant"/>
    <property type="match status" value="2"/>
</dbReference>
<evidence type="ECO:0000256" key="1">
    <source>
        <dbReference type="SAM" id="MobiDB-lite"/>
    </source>
</evidence>
<protein>
    <submittedName>
        <fullName evidence="2">Uncharacterized protein</fullName>
    </submittedName>
</protein>
<reference evidence="2" key="1">
    <citation type="submission" date="2021-05" db="EMBL/GenBank/DDBJ databases">
        <title>The genome of the haptophyte Pavlova lutheri (Diacronema luteri, Pavlovales) - a model for lipid biosynthesis in eukaryotic algae.</title>
        <authorList>
            <person name="Hulatt C.J."/>
            <person name="Posewitz M.C."/>
        </authorList>
    </citation>
    <scope>NUCLEOTIDE SEQUENCE</scope>
    <source>
        <strain evidence="2">NIVA-4/92</strain>
    </source>
</reference>
<dbReference type="AlphaFoldDB" id="A0A8J6CEE5"/>
<evidence type="ECO:0000313" key="3">
    <source>
        <dbReference type="Proteomes" id="UP000751190"/>
    </source>
</evidence>
<dbReference type="EMBL" id="JAGTXO010000007">
    <property type="protein sequence ID" value="KAG8466835.1"/>
    <property type="molecule type" value="Genomic_DNA"/>
</dbReference>
<feature type="region of interest" description="Disordered" evidence="1">
    <location>
        <begin position="238"/>
        <end position="286"/>
    </location>
</feature>
<feature type="compositionally biased region" description="Polar residues" evidence="1">
    <location>
        <begin position="180"/>
        <end position="193"/>
    </location>
</feature>
<feature type="region of interest" description="Disordered" evidence="1">
    <location>
        <begin position="180"/>
        <end position="203"/>
    </location>
</feature>
<comment type="caution">
    <text evidence="2">The sequence shown here is derived from an EMBL/GenBank/DDBJ whole genome shotgun (WGS) entry which is preliminary data.</text>
</comment>
<keyword evidence="3" id="KW-1185">Reference proteome</keyword>
<dbReference type="InterPro" id="IPR011989">
    <property type="entry name" value="ARM-like"/>
</dbReference>
<organism evidence="2 3">
    <name type="scientific">Diacronema lutheri</name>
    <name type="common">Unicellular marine alga</name>
    <name type="synonym">Monochrysis lutheri</name>
    <dbReference type="NCBI Taxonomy" id="2081491"/>
    <lineage>
        <taxon>Eukaryota</taxon>
        <taxon>Haptista</taxon>
        <taxon>Haptophyta</taxon>
        <taxon>Pavlovophyceae</taxon>
        <taxon>Pavlovales</taxon>
        <taxon>Pavlovaceae</taxon>
        <taxon>Diacronema</taxon>
    </lineage>
</organism>
<evidence type="ECO:0000313" key="2">
    <source>
        <dbReference type="EMBL" id="KAG8466835.1"/>
    </source>
</evidence>
<accession>A0A8J6CEE5</accession>
<name>A0A8J6CEE5_DIALT</name>